<dbReference type="Proteomes" id="UP000597444">
    <property type="component" value="Unassembled WGS sequence"/>
</dbReference>
<dbReference type="EMBL" id="BNJK01000002">
    <property type="protein sequence ID" value="GHO98883.1"/>
    <property type="molecule type" value="Genomic_DNA"/>
</dbReference>
<evidence type="ECO:0000313" key="2">
    <source>
        <dbReference type="Proteomes" id="UP000597444"/>
    </source>
</evidence>
<reference evidence="1" key="1">
    <citation type="submission" date="2020-10" db="EMBL/GenBank/DDBJ databases">
        <title>Taxonomic study of unclassified bacteria belonging to the class Ktedonobacteria.</title>
        <authorList>
            <person name="Yabe S."/>
            <person name="Wang C.M."/>
            <person name="Zheng Y."/>
            <person name="Sakai Y."/>
            <person name="Cavaletti L."/>
            <person name="Monciardini P."/>
            <person name="Donadio S."/>
        </authorList>
    </citation>
    <scope>NUCLEOTIDE SEQUENCE</scope>
    <source>
        <strain evidence="1">ID150040</strain>
    </source>
</reference>
<organism evidence="1 2">
    <name type="scientific">Reticulibacter mediterranei</name>
    <dbReference type="NCBI Taxonomy" id="2778369"/>
    <lineage>
        <taxon>Bacteria</taxon>
        <taxon>Bacillati</taxon>
        <taxon>Chloroflexota</taxon>
        <taxon>Ktedonobacteria</taxon>
        <taxon>Ktedonobacterales</taxon>
        <taxon>Reticulibacteraceae</taxon>
        <taxon>Reticulibacter</taxon>
    </lineage>
</organism>
<accession>A0A8J3IRD4</accession>
<protein>
    <submittedName>
        <fullName evidence="1">Uncharacterized protein</fullName>
    </submittedName>
</protein>
<comment type="caution">
    <text evidence="1">The sequence shown here is derived from an EMBL/GenBank/DDBJ whole genome shotgun (WGS) entry which is preliminary data.</text>
</comment>
<proteinExistence type="predicted"/>
<evidence type="ECO:0000313" key="1">
    <source>
        <dbReference type="EMBL" id="GHO98883.1"/>
    </source>
</evidence>
<keyword evidence="2" id="KW-1185">Reference proteome</keyword>
<gene>
    <name evidence="1" type="ORF">KSF_089310</name>
</gene>
<name>A0A8J3IRD4_9CHLR</name>
<sequence length="58" mass="6512">MVAASQTKEPPITCTRWSLVWSTSGVDTFLVNFKMADEEGKPNRDGFPNPDIKLLDAW</sequence>
<dbReference type="AlphaFoldDB" id="A0A8J3IRD4"/>